<dbReference type="PANTHER" id="PTHR23501">
    <property type="entry name" value="MAJOR FACILITATOR SUPERFAMILY"/>
    <property type="match status" value="1"/>
</dbReference>
<dbReference type="GO" id="GO:0022857">
    <property type="term" value="F:transmembrane transporter activity"/>
    <property type="evidence" value="ECO:0007669"/>
    <property type="project" value="InterPro"/>
</dbReference>
<sequence>MWEPEKKSPKRPVELADTSIAMKPSTIGDRVRFFGLVAVLFFSIFLTFLEPAILATLVPQISSDFNDTEHGGWYNYAYILTFASLQPSWGKIYRCFSLKPAFLISLLILGLGSIICGAAAKSKTFIAGCAISGVAGGGLITGAYTIVGHTIKNERWRPQYIGILGAAYGTSNIAGAYIGTLFLGSVTYRWMFYTNAAIGSLCFIALLFCFAIVPTVVPPPTSRKEKFLLLDLPGLVIIWLAMVCYVISMQSRKTTDSWSDTITNVTRFAFGVLLVIFFLSQWWSGKYANIKLRLFTIRDTAACTAFTFFLAGALAAHLYILPTYAQVLDGASVSESRVRMMPLMIAMSSSSILSGYLIGQFGYYTPMLVIGGIFTIIGTGLLYTLDAATTPFKCAAFQVITGIGIGTAYLVPIIVNMSLVEIEDLPTIIAATFFLQSLGGFFLNQASQAAFIGILRKLSATSTDPKVVKVIQFSTTSLRDEFTGESLKLVLNAYHGGIEIVSIIGIVAAGMSLILSISPQWKKLSESN</sequence>
<evidence type="ECO:0000256" key="3">
    <source>
        <dbReference type="ARBA" id="ARBA00022692"/>
    </source>
</evidence>
<feature type="transmembrane region" description="Helical" evidence="6">
    <location>
        <begin position="268"/>
        <end position="288"/>
    </location>
</feature>
<dbReference type="InterPro" id="IPR036259">
    <property type="entry name" value="MFS_trans_sf"/>
</dbReference>
<feature type="transmembrane region" description="Helical" evidence="6">
    <location>
        <begin position="73"/>
        <end position="89"/>
    </location>
</feature>
<feature type="domain" description="Major facilitator superfamily (MFS) profile" evidence="7">
    <location>
        <begin position="36"/>
        <end position="528"/>
    </location>
</feature>
<feature type="transmembrane region" description="Helical" evidence="6">
    <location>
        <begin position="101"/>
        <end position="119"/>
    </location>
</feature>
<dbReference type="HOGENOM" id="CLU_000960_22_1_1"/>
<dbReference type="GO" id="GO:0005886">
    <property type="term" value="C:plasma membrane"/>
    <property type="evidence" value="ECO:0007669"/>
    <property type="project" value="TreeGrafter"/>
</dbReference>
<feature type="transmembrane region" description="Helical" evidence="6">
    <location>
        <begin position="33"/>
        <end position="53"/>
    </location>
</feature>
<dbReference type="Pfam" id="PF07690">
    <property type="entry name" value="MFS_1"/>
    <property type="match status" value="1"/>
</dbReference>
<gene>
    <name evidence="8" type="ORF">H103_02924</name>
</gene>
<dbReference type="EMBL" id="KK207791">
    <property type="protein sequence ID" value="EZF54266.1"/>
    <property type="molecule type" value="Genomic_DNA"/>
</dbReference>
<evidence type="ECO:0000313" key="8">
    <source>
        <dbReference type="EMBL" id="EZF54266.1"/>
    </source>
</evidence>
<protein>
    <recommendedName>
        <fullName evidence="7">Major facilitator superfamily (MFS) profile domain-containing protein</fullName>
    </recommendedName>
</protein>
<keyword evidence="2" id="KW-0813">Transport</keyword>
<feature type="transmembrane region" description="Helical" evidence="6">
    <location>
        <begin position="493"/>
        <end position="515"/>
    </location>
</feature>
<reference evidence="8" key="1">
    <citation type="submission" date="2014-02" db="EMBL/GenBank/DDBJ databases">
        <title>The Genome Sequence of Trichophyton rubrum (morphotype fischeri) CBS 288.86.</title>
        <authorList>
            <consortium name="The Broad Institute Genomics Platform"/>
            <person name="Cuomo C.A."/>
            <person name="White T.C."/>
            <person name="Graser Y."/>
            <person name="Martinez-Rossi N."/>
            <person name="Heitman J."/>
            <person name="Young S.K."/>
            <person name="Zeng Q."/>
            <person name="Gargeya S."/>
            <person name="Abouelleil A."/>
            <person name="Alvarado L."/>
            <person name="Chapman S.B."/>
            <person name="Gainer-Dewar J."/>
            <person name="Goldberg J."/>
            <person name="Griggs A."/>
            <person name="Gujja S."/>
            <person name="Hansen M."/>
            <person name="Howarth C."/>
            <person name="Imamovic A."/>
            <person name="Larimer J."/>
            <person name="Martinez D."/>
            <person name="Murphy C."/>
            <person name="Pearson M.D."/>
            <person name="Persinoti G."/>
            <person name="Poon T."/>
            <person name="Priest M."/>
            <person name="Roberts A.D."/>
            <person name="Saif S."/>
            <person name="Shea T.D."/>
            <person name="Sykes S.N."/>
            <person name="Wortman J."/>
            <person name="Nusbaum C."/>
            <person name="Birren B."/>
        </authorList>
    </citation>
    <scope>NUCLEOTIDE SEQUENCE [LARGE SCALE GENOMIC DNA]</scope>
    <source>
        <strain evidence="8">CBS 288.86</strain>
    </source>
</reference>
<keyword evidence="4 6" id="KW-1133">Transmembrane helix</keyword>
<dbReference type="AlphaFoldDB" id="A0A022W7Y0"/>
<feature type="transmembrane region" description="Helical" evidence="6">
    <location>
        <begin position="125"/>
        <end position="148"/>
    </location>
</feature>
<evidence type="ECO:0000256" key="5">
    <source>
        <dbReference type="ARBA" id="ARBA00023136"/>
    </source>
</evidence>
<feature type="transmembrane region" description="Helical" evidence="6">
    <location>
        <begin position="190"/>
        <end position="216"/>
    </location>
</feature>
<evidence type="ECO:0000256" key="4">
    <source>
        <dbReference type="ARBA" id="ARBA00022989"/>
    </source>
</evidence>
<feature type="transmembrane region" description="Helical" evidence="6">
    <location>
        <begin position="363"/>
        <end position="383"/>
    </location>
</feature>
<feature type="transmembrane region" description="Helical" evidence="6">
    <location>
        <begin position="340"/>
        <end position="358"/>
    </location>
</feature>
<feature type="transmembrane region" description="Helical" evidence="6">
    <location>
        <begin position="427"/>
        <end position="446"/>
    </location>
</feature>
<comment type="subcellular location">
    <subcellularLocation>
        <location evidence="1">Membrane</location>
        <topology evidence="1">Multi-pass membrane protein</topology>
    </subcellularLocation>
</comment>
<dbReference type="Gene3D" id="1.20.1250.20">
    <property type="entry name" value="MFS general substrate transporter like domains"/>
    <property type="match status" value="1"/>
</dbReference>
<dbReference type="InterPro" id="IPR011701">
    <property type="entry name" value="MFS"/>
</dbReference>
<feature type="transmembrane region" description="Helical" evidence="6">
    <location>
        <begin position="395"/>
        <end position="415"/>
    </location>
</feature>
<evidence type="ECO:0000256" key="6">
    <source>
        <dbReference type="SAM" id="Phobius"/>
    </source>
</evidence>
<name>A0A022W7Y0_TRIRU</name>
<evidence type="ECO:0000256" key="2">
    <source>
        <dbReference type="ARBA" id="ARBA00022448"/>
    </source>
</evidence>
<evidence type="ECO:0000256" key="1">
    <source>
        <dbReference type="ARBA" id="ARBA00004141"/>
    </source>
</evidence>
<feature type="transmembrane region" description="Helical" evidence="6">
    <location>
        <begin position="300"/>
        <end position="320"/>
    </location>
</feature>
<dbReference type="SUPFAM" id="SSF103473">
    <property type="entry name" value="MFS general substrate transporter"/>
    <property type="match status" value="1"/>
</dbReference>
<organism evidence="8">
    <name type="scientific">Trichophyton rubrum CBS 288.86</name>
    <dbReference type="NCBI Taxonomy" id="1215330"/>
    <lineage>
        <taxon>Eukaryota</taxon>
        <taxon>Fungi</taxon>
        <taxon>Dikarya</taxon>
        <taxon>Ascomycota</taxon>
        <taxon>Pezizomycotina</taxon>
        <taxon>Eurotiomycetes</taxon>
        <taxon>Eurotiomycetidae</taxon>
        <taxon>Onygenales</taxon>
        <taxon>Arthrodermataceae</taxon>
        <taxon>Trichophyton</taxon>
    </lineage>
</organism>
<feature type="transmembrane region" description="Helical" evidence="6">
    <location>
        <begin position="228"/>
        <end position="248"/>
    </location>
</feature>
<accession>A0A022W7Y0</accession>
<keyword evidence="5 6" id="KW-0472">Membrane</keyword>
<dbReference type="Proteomes" id="UP000023758">
    <property type="component" value="Unassembled WGS sequence"/>
</dbReference>
<proteinExistence type="predicted"/>
<evidence type="ECO:0000259" key="7">
    <source>
        <dbReference type="PROSITE" id="PS50850"/>
    </source>
</evidence>
<dbReference type="PANTHER" id="PTHR23501:SF177">
    <property type="entry name" value="MAJOR FACILITATOR SUPERFAMILY (MFS) PROFILE DOMAIN-CONTAINING PROTEIN-RELATED"/>
    <property type="match status" value="1"/>
</dbReference>
<dbReference type="OrthoDB" id="4173553at2759"/>
<feature type="transmembrane region" description="Helical" evidence="6">
    <location>
        <begin position="160"/>
        <end position="184"/>
    </location>
</feature>
<dbReference type="PROSITE" id="PS50850">
    <property type="entry name" value="MFS"/>
    <property type="match status" value="1"/>
</dbReference>
<dbReference type="InterPro" id="IPR020846">
    <property type="entry name" value="MFS_dom"/>
</dbReference>
<keyword evidence="3 6" id="KW-0812">Transmembrane</keyword>